<dbReference type="InterPro" id="IPR052157">
    <property type="entry name" value="BCAA_transport_permease"/>
</dbReference>
<keyword evidence="4 9" id="KW-0812">Transmembrane</keyword>
<evidence type="ECO:0000256" key="1">
    <source>
        <dbReference type="ARBA" id="ARBA00004651"/>
    </source>
</evidence>
<comment type="subcellular location">
    <subcellularLocation>
        <location evidence="1">Cell membrane</location>
        <topology evidence="1">Multi-pass membrane protein</topology>
    </subcellularLocation>
</comment>
<evidence type="ECO:0000256" key="5">
    <source>
        <dbReference type="ARBA" id="ARBA00022970"/>
    </source>
</evidence>
<comment type="similarity">
    <text evidence="8">Belongs to the binding-protein-dependent transport system permease family. LivHM subfamily.</text>
</comment>
<dbReference type="PANTHER" id="PTHR11795:SF445">
    <property type="entry name" value="AMINO ACID ABC TRANSPORTER PERMEASE PROTEIN"/>
    <property type="match status" value="1"/>
</dbReference>
<evidence type="ECO:0000256" key="8">
    <source>
        <dbReference type="ARBA" id="ARBA00037998"/>
    </source>
</evidence>
<reference evidence="10" key="1">
    <citation type="submission" date="2023-07" db="EMBL/GenBank/DDBJ databases">
        <title>Functional and genomic diversity of the sorghum phyllosphere microbiome.</title>
        <authorList>
            <person name="Shade A."/>
        </authorList>
    </citation>
    <scope>NUCLEOTIDE SEQUENCE</scope>
    <source>
        <strain evidence="10">SORGH_AS_1067</strain>
    </source>
</reference>
<dbReference type="PANTHER" id="PTHR11795">
    <property type="entry name" value="BRANCHED-CHAIN AMINO ACID TRANSPORT SYSTEM PERMEASE PROTEIN LIVH"/>
    <property type="match status" value="1"/>
</dbReference>
<dbReference type="Proteomes" id="UP001239215">
    <property type="component" value="Unassembled WGS sequence"/>
</dbReference>
<dbReference type="InterPro" id="IPR001851">
    <property type="entry name" value="ABC_transp_permease"/>
</dbReference>
<keyword evidence="6 9" id="KW-1133">Transmembrane helix</keyword>
<gene>
    <name evidence="10" type="ORF">QE405_003772</name>
</gene>
<evidence type="ECO:0000256" key="3">
    <source>
        <dbReference type="ARBA" id="ARBA00022475"/>
    </source>
</evidence>
<keyword evidence="7 9" id="KW-0472">Membrane</keyword>
<keyword evidence="2" id="KW-0813">Transport</keyword>
<evidence type="ECO:0000256" key="4">
    <source>
        <dbReference type="ARBA" id="ARBA00022692"/>
    </source>
</evidence>
<evidence type="ECO:0000256" key="2">
    <source>
        <dbReference type="ARBA" id="ARBA00022448"/>
    </source>
</evidence>
<dbReference type="GO" id="GO:0022857">
    <property type="term" value="F:transmembrane transporter activity"/>
    <property type="evidence" value="ECO:0007669"/>
    <property type="project" value="InterPro"/>
</dbReference>
<feature type="transmembrane region" description="Helical" evidence="9">
    <location>
        <begin position="61"/>
        <end position="80"/>
    </location>
</feature>
<sequence>MDAVVSGIVLAGLYALVGQGLVLTFVTTRTLNFASGELLAVGGFLALGVGSWSWLPTPGKLAVVVLVGGALGAVVHRWLVLPFARGEHDSRWLLSTVGISYVLLNLFTNGEGANPQRVELTRNPGTVEVLGVGVNRQSLVIAVVAVVVTLALVAASRWTSGGVIMRAVAEDPRTVALMGISPRLVGAVAYAAATALAALAGVLWSSEVGATPGLGVHVLVSAFAVAVIGGLTSFWGPLVGAVVFGVVVQVSAYELGALWGQVAGLALVIVVLVLRPEGLVGRRMEAKL</sequence>
<evidence type="ECO:0000313" key="10">
    <source>
        <dbReference type="EMBL" id="MDQ1106488.1"/>
    </source>
</evidence>
<feature type="transmembrane region" description="Helical" evidence="9">
    <location>
        <begin position="258"/>
        <end position="274"/>
    </location>
</feature>
<feature type="transmembrane region" description="Helical" evidence="9">
    <location>
        <begin position="38"/>
        <end position="55"/>
    </location>
</feature>
<feature type="transmembrane region" description="Helical" evidence="9">
    <location>
        <begin position="139"/>
        <end position="159"/>
    </location>
</feature>
<proteinExistence type="inferred from homology"/>
<dbReference type="AlphaFoldDB" id="A0AAJ1U6H8"/>
<dbReference type="GO" id="GO:0005886">
    <property type="term" value="C:plasma membrane"/>
    <property type="evidence" value="ECO:0007669"/>
    <property type="project" value="UniProtKB-SubCell"/>
</dbReference>
<protein>
    <submittedName>
        <fullName evidence="10">Branched-chain amino acid transport system permease protein</fullName>
    </submittedName>
</protein>
<dbReference type="Pfam" id="PF02653">
    <property type="entry name" value="BPD_transp_2"/>
    <property type="match status" value="1"/>
</dbReference>
<dbReference type="GO" id="GO:0006865">
    <property type="term" value="P:amino acid transport"/>
    <property type="evidence" value="ECO:0007669"/>
    <property type="project" value="UniProtKB-KW"/>
</dbReference>
<feature type="transmembrane region" description="Helical" evidence="9">
    <location>
        <begin position="210"/>
        <end position="228"/>
    </location>
</feature>
<organism evidence="10 11">
    <name type="scientific">Nocardioides zeae</name>
    <dbReference type="NCBI Taxonomy" id="1457234"/>
    <lineage>
        <taxon>Bacteria</taxon>
        <taxon>Bacillati</taxon>
        <taxon>Actinomycetota</taxon>
        <taxon>Actinomycetes</taxon>
        <taxon>Propionibacteriales</taxon>
        <taxon>Nocardioidaceae</taxon>
        <taxon>Nocardioides</taxon>
    </lineage>
</organism>
<keyword evidence="3" id="KW-1003">Cell membrane</keyword>
<comment type="caution">
    <text evidence="10">The sequence shown here is derived from an EMBL/GenBank/DDBJ whole genome shotgun (WGS) entry which is preliminary data.</text>
</comment>
<accession>A0AAJ1U6H8</accession>
<keyword evidence="5" id="KW-0029">Amino-acid transport</keyword>
<evidence type="ECO:0000313" key="11">
    <source>
        <dbReference type="Proteomes" id="UP001239215"/>
    </source>
</evidence>
<name>A0AAJ1U6H8_9ACTN</name>
<dbReference type="CDD" id="cd06582">
    <property type="entry name" value="TM_PBP1_LivH_like"/>
    <property type="match status" value="1"/>
</dbReference>
<dbReference type="EMBL" id="JAUTAN010000001">
    <property type="protein sequence ID" value="MDQ1106488.1"/>
    <property type="molecule type" value="Genomic_DNA"/>
</dbReference>
<feature type="transmembrane region" description="Helical" evidence="9">
    <location>
        <begin position="180"/>
        <end position="204"/>
    </location>
</feature>
<evidence type="ECO:0000256" key="7">
    <source>
        <dbReference type="ARBA" id="ARBA00023136"/>
    </source>
</evidence>
<evidence type="ECO:0000256" key="9">
    <source>
        <dbReference type="SAM" id="Phobius"/>
    </source>
</evidence>
<feature type="transmembrane region" description="Helical" evidence="9">
    <location>
        <begin position="6"/>
        <end position="26"/>
    </location>
</feature>
<dbReference type="RefSeq" id="WP_307204203.1">
    <property type="nucleotide sequence ID" value="NZ_JAUTAN010000001.1"/>
</dbReference>
<evidence type="ECO:0000256" key="6">
    <source>
        <dbReference type="ARBA" id="ARBA00022989"/>
    </source>
</evidence>